<evidence type="ECO:0000313" key="3">
    <source>
        <dbReference type="Proteomes" id="UP001166402"/>
    </source>
</evidence>
<organism evidence="2 3">
    <name type="scientific">Thermoanaerobacterium butyriciformans</name>
    <dbReference type="NCBI Taxonomy" id="1702242"/>
    <lineage>
        <taxon>Bacteria</taxon>
        <taxon>Bacillati</taxon>
        <taxon>Bacillota</taxon>
        <taxon>Clostridia</taxon>
        <taxon>Thermoanaerobacterales</taxon>
        <taxon>Thermoanaerobacteraceae</taxon>
        <taxon>Thermoanaerobacterium</taxon>
    </lineage>
</organism>
<reference evidence="2" key="1">
    <citation type="submission" date="2021-03" db="EMBL/GenBank/DDBJ databases">
        <title>Genomic Encyclopedia of Type Strains, Phase IV (KMG-IV): sequencing the most valuable type-strain genomes for metagenomic binning, comparative biology and taxonomic classification.</title>
        <authorList>
            <person name="Goeker M."/>
        </authorList>
    </citation>
    <scope>NUCLEOTIDE SEQUENCE</scope>
    <source>
        <strain evidence="2">DSM 101588</strain>
    </source>
</reference>
<feature type="transmembrane region" description="Helical" evidence="1">
    <location>
        <begin position="21"/>
        <end position="39"/>
    </location>
</feature>
<dbReference type="RefSeq" id="WP_209452798.1">
    <property type="nucleotide sequence ID" value="NZ_JAGGLT010000002.1"/>
</dbReference>
<protein>
    <submittedName>
        <fullName evidence="2">Uncharacterized membrane protein YozB (DUF420 family)</fullName>
    </submittedName>
</protein>
<evidence type="ECO:0000256" key="1">
    <source>
        <dbReference type="SAM" id="Phobius"/>
    </source>
</evidence>
<keyword evidence="3" id="KW-1185">Reference proteome</keyword>
<keyword evidence="1" id="KW-0812">Transmembrane</keyword>
<name>A0ABS4NAY6_9THEO</name>
<sequence>MLTNIKNKAVKFMSDKKGAEVVTTIAIIALAVAIILFILPSTRDGAMNFVSKVFSKLTDTAVGN</sequence>
<gene>
    <name evidence="2" type="ORF">J2Z80_000326</name>
</gene>
<dbReference type="EMBL" id="JAGGLT010000002">
    <property type="protein sequence ID" value="MBP2070828.1"/>
    <property type="molecule type" value="Genomic_DNA"/>
</dbReference>
<proteinExistence type="predicted"/>
<accession>A0ABS4NAY6</accession>
<keyword evidence="1" id="KW-1133">Transmembrane helix</keyword>
<evidence type="ECO:0000313" key="2">
    <source>
        <dbReference type="EMBL" id="MBP2070828.1"/>
    </source>
</evidence>
<dbReference type="Proteomes" id="UP001166402">
    <property type="component" value="Unassembled WGS sequence"/>
</dbReference>
<keyword evidence="1" id="KW-0472">Membrane</keyword>
<comment type="caution">
    <text evidence="2">The sequence shown here is derived from an EMBL/GenBank/DDBJ whole genome shotgun (WGS) entry which is preliminary data.</text>
</comment>